<dbReference type="AlphaFoldDB" id="A0A919XSG5"/>
<keyword evidence="2" id="KW-1185">Reference proteome</keyword>
<dbReference type="RefSeq" id="WP_212938234.1">
    <property type="nucleotide sequence ID" value="NZ_BORR01000002.1"/>
</dbReference>
<accession>A0A919XSG5</accession>
<organism evidence="1 2">
    <name type="scientific">Paenibacillus antibioticophila</name>
    <dbReference type="NCBI Taxonomy" id="1274374"/>
    <lineage>
        <taxon>Bacteria</taxon>
        <taxon>Bacillati</taxon>
        <taxon>Bacillota</taxon>
        <taxon>Bacilli</taxon>
        <taxon>Bacillales</taxon>
        <taxon>Paenibacillaceae</taxon>
        <taxon>Paenibacillus</taxon>
    </lineage>
</organism>
<comment type="caution">
    <text evidence="1">The sequence shown here is derived from an EMBL/GenBank/DDBJ whole genome shotgun (WGS) entry which is preliminary data.</text>
</comment>
<proteinExistence type="predicted"/>
<sequence length="132" mass="15153">MRMALYCDFVTDETRPLQLILRADYDFGNFDWSNILYLPLSGPFERFEPEEFEDQLGVSVLLEDLLVPKEHRAASEGTRADGTPPLPNKLGIDLPRIANRHPGAEITILIIQIPDAEEVLGYGWRTWLQLYH</sequence>
<evidence type="ECO:0000313" key="1">
    <source>
        <dbReference type="EMBL" id="GIO35842.1"/>
    </source>
</evidence>
<reference evidence="1 2" key="1">
    <citation type="submission" date="2021-03" db="EMBL/GenBank/DDBJ databases">
        <title>Antimicrobial resistance genes in bacteria isolated from Japanese honey, and their potential for conferring macrolide and lincosamide resistance in the American foulbrood pathogen Paenibacillus larvae.</title>
        <authorList>
            <person name="Okamoto M."/>
            <person name="Kumagai M."/>
            <person name="Kanamori H."/>
            <person name="Takamatsu D."/>
        </authorList>
    </citation>
    <scope>NUCLEOTIDE SEQUENCE [LARGE SCALE GENOMIC DNA]</scope>
    <source>
        <strain evidence="1 2">J41TS12</strain>
    </source>
</reference>
<gene>
    <name evidence="1" type="ORF">J41TS12_07030</name>
</gene>
<dbReference type="Proteomes" id="UP000681162">
    <property type="component" value="Unassembled WGS sequence"/>
</dbReference>
<evidence type="ECO:0000313" key="2">
    <source>
        <dbReference type="Proteomes" id="UP000681162"/>
    </source>
</evidence>
<name>A0A919XSG5_9BACL</name>
<dbReference type="EMBL" id="BORR01000002">
    <property type="protein sequence ID" value="GIO35842.1"/>
    <property type="molecule type" value="Genomic_DNA"/>
</dbReference>
<protein>
    <submittedName>
        <fullName evidence="1">Uncharacterized protein</fullName>
    </submittedName>
</protein>